<evidence type="ECO:0000256" key="8">
    <source>
        <dbReference type="ARBA" id="ARBA00025246"/>
    </source>
</evidence>
<dbReference type="GO" id="GO:0000105">
    <property type="term" value="P:L-histidine biosynthetic process"/>
    <property type="evidence" value="ECO:0007669"/>
    <property type="project" value="UniProtKB-UniRule"/>
</dbReference>
<sequence length="428" mass="48747">MSYLVSESGFNHGLLHTPEGVRDIYNGECEQKLRLQESIHDIIKLYGFRDIQTPTFEFFDIFNKERGTTASREMYKFFDREGNTLVLRPDITPSIARCVAKYYKEEELPIRLCYQGNTFINNTSYQGKLKETTQLGTELFNDGSSDADAEMIALLVNCLKKAGLKEFQVEIGHADFFLGLLEEADFDQEEAEQLKVLIEKKNLFGVEELVSSKKLDENLKELILKLPDLFGNLDNLLYAKKMIKNQRSVHAIEHLEKLYAILELYGFSEYITFDLGMLSKYNYYTGIIFRALSYGSGEAIATGGRYDNLVEQFGKKAKAIGFVILIDQLMTALSRQKVLNKASASSTLILYHSQYRKMAIDLANHFRGSGMKLLLMRMSNEKEMVDYVDYCKRQSIGGILLMKDADTIEVIDISSGGKKITQISEMLS</sequence>
<comment type="similarity">
    <text evidence="3 9">Belongs to the class-II aminoacyl-tRNA synthetase family. HisZ subfamily.</text>
</comment>
<comment type="function">
    <text evidence="8 9">Required for the first step of histidine biosynthesis. May allow the feedback regulation of ATP phosphoribosyltransferase activity by histidine.</text>
</comment>
<dbReference type="GO" id="GO:0005737">
    <property type="term" value="C:cytoplasm"/>
    <property type="evidence" value="ECO:0007669"/>
    <property type="project" value="UniProtKB-SubCell"/>
</dbReference>
<protein>
    <recommendedName>
        <fullName evidence="4 9">ATP phosphoribosyltransferase regulatory subunit</fullName>
    </recommendedName>
</protein>
<dbReference type="GO" id="GO:0140096">
    <property type="term" value="F:catalytic activity, acting on a protein"/>
    <property type="evidence" value="ECO:0007669"/>
    <property type="project" value="UniProtKB-ARBA"/>
</dbReference>
<dbReference type="SUPFAM" id="SSF55681">
    <property type="entry name" value="Class II aaRS and biotin synthetases"/>
    <property type="match status" value="1"/>
</dbReference>
<name>A0A1I6KY53_9FIRM</name>
<evidence type="ECO:0000256" key="10">
    <source>
        <dbReference type="PIRSR" id="PIRSR001549-1"/>
    </source>
</evidence>
<feature type="binding site" evidence="10">
    <location>
        <begin position="90"/>
        <end position="92"/>
    </location>
    <ligand>
        <name>L-histidine</name>
        <dbReference type="ChEBI" id="CHEBI:57595"/>
    </ligand>
</feature>
<dbReference type="GO" id="GO:0006427">
    <property type="term" value="P:histidyl-tRNA aminoacylation"/>
    <property type="evidence" value="ECO:0007669"/>
    <property type="project" value="TreeGrafter"/>
</dbReference>
<dbReference type="PROSITE" id="PS50862">
    <property type="entry name" value="AA_TRNA_LIGASE_II"/>
    <property type="match status" value="1"/>
</dbReference>
<dbReference type="GO" id="GO:0016757">
    <property type="term" value="F:glycosyltransferase activity"/>
    <property type="evidence" value="ECO:0007669"/>
    <property type="project" value="UniProtKB-KW"/>
</dbReference>
<keyword evidence="7 9" id="KW-0368">Histidine biosynthesis</keyword>
<dbReference type="AlphaFoldDB" id="A0A1I6KY53"/>
<dbReference type="PANTHER" id="PTHR43707">
    <property type="entry name" value="HISTIDYL-TRNA SYNTHETASE"/>
    <property type="match status" value="1"/>
</dbReference>
<dbReference type="Pfam" id="PF13393">
    <property type="entry name" value="tRNA-synt_His"/>
    <property type="match status" value="1"/>
</dbReference>
<dbReference type="EMBL" id="FOYZ01000011">
    <property type="protein sequence ID" value="SFR96134.1"/>
    <property type="molecule type" value="Genomic_DNA"/>
</dbReference>
<proteinExistence type="inferred from homology"/>
<dbReference type="InterPro" id="IPR045864">
    <property type="entry name" value="aa-tRNA-synth_II/BPL/LPL"/>
</dbReference>
<dbReference type="PANTHER" id="PTHR43707:SF6">
    <property type="entry name" value="ATP PHOSPHORIBOSYLTRANSFERASE REGULATORY SUBUNIT"/>
    <property type="match status" value="1"/>
</dbReference>
<evidence type="ECO:0000256" key="2">
    <source>
        <dbReference type="ARBA" id="ARBA00004667"/>
    </source>
</evidence>
<dbReference type="UniPathway" id="UPA00031">
    <property type="reaction ID" value="UER00006"/>
</dbReference>
<comment type="subunit">
    <text evidence="9">Heteromultimer composed of HisG and HisZ subunits.</text>
</comment>
<evidence type="ECO:0000313" key="13">
    <source>
        <dbReference type="Proteomes" id="UP000199659"/>
    </source>
</evidence>
<feature type="binding site" evidence="10">
    <location>
        <position position="138"/>
    </location>
    <ligand>
        <name>L-histidine</name>
        <dbReference type="ChEBI" id="CHEBI:57595"/>
    </ligand>
</feature>
<dbReference type="RefSeq" id="WP_092562080.1">
    <property type="nucleotide sequence ID" value="NZ_FOYZ01000011.1"/>
</dbReference>
<keyword evidence="12" id="KW-0808">Transferase</keyword>
<dbReference type="OrthoDB" id="9800814at2"/>
<dbReference type="PIRSF" id="PIRSF001549">
    <property type="entry name" value="His-tRNA_synth"/>
    <property type="match status" value="1"/>
</dbReference>
<dbReference type="InterPro" id="IPR004516">
    <property type="entry name" value="HisRS/HisZ"/>
</dbReference>
<evidence type="ECO:0000256" key="6">
    <source>
        <dbReference type="ARBA" id="ARBA00022605"/>
    </source>
</evidence>
<dbReference type="NCBIfam" id="TIGR00443">
    <property type="entry name" value="hisZ_biosyn_reg"/>
    <property type="match status" value="1"/>
</dbReference>
<dbReference type="InterPro" id="IPR004517">
    <property type="entry name" value="HisZ"/>
</dbReference>
<dbReference type="InterPro" id="IPR006195">
    <property type="entry name" value="aa-tRNA-synth_II"/>
</dbReference>
<accession>A0A1I6KY53</accession>
<keyword evidence="5 9" id="KW-0963">Cytoplasm</keyword>
<dbReference type="GO" id="GO:0004821">
    <property type="term" value="F:histidine-tRNA ligase activity"/>
    <property type="evidence" value="ECO:0007669"/>
    <property type="project" value="TreeGrafter"/>
</dbReference>
<keyword evidence="13" id="KW-1185">Reference proteome</keyword>
<dbReference type="InterPro" id="IPR041715">
    <property type="entry name" value="HisRS-like_core"/>
</dbReference>
<keyword evidence="6 9" id="KW-0028">Amino-acid biosynthesis</keyword>
<dbReference type="Proteomes" id="UP000199659">
    <property type="component" value="Unassembled WGS sequence"/>
</dbReference>
<reference evidence="12 13" key="1">
    <citation type="submission" date="2016-10" db="EMBL/GenBank/DDBJ databases">
        <authorList>
            <person name="de Groot N.N."/>
        </authorList>
    </citation>
    <scope>NUCLEOTIDE SEQUENCE [LARGE SCALE GENOMIC DNA]</scope>
    <source>
        <strain evidence="12 13">743A</strain>
    </source>
</reference>
<evidence type="ECO:0000256" key="1">
    <source>
        <dbReference type="ARBA" id="ARBA00004496"/>
    </source>
</evidence>
<comment type="pathway">
    <text evidence="2 9">Amino-acid biosynthesis; L-histidine biosynthesis; L-histidine from 5-phospho-alpha-D-ribose 1-diphosphate: step 1/9.</text>
</comment>
<evidence type="ECO:0000256" key="9">
    <source>
        <dbReference type="HAMAP-Rule" id="MF_00125"/>
    </source>
</evidence>
<dbReference type="HAMAP" id="MF_00125">
    <property type="entry name" value="HisZ"/>
    <property type="match status" value="1"/>
</dbReference>
<evidence type="ECO:0000256" key="5">
    <source>
        <dbReference type="ARBA" id="ARBA00022490"/>
    </source>
</evidence>
<evidence type="ECO:0000259" key="11">
    <source>
        <dbReference type="PROSITE" id="PS50862"/>
    </source>
</evidence>
<dbReference type="CDD" id="cd00773">
    <property type="entry name" value="HisRS-like_core"/>
    <property type="match status" value="1"/>
</dbReference>
<dbReference type="STRING" id="37658.SAMN05661086_02882"/>
<evidence type="ECO:0000256" key="7">
    <source>
        <dbReference type="ARBA" id="ARBA00023102"/>
    </source>
</evidence>
<keyword evidence="12" id="KW-0328">Glycosyltransferase</keyword>
<feature type="binding site" evidence="10">
    <location>
        <begin position="283"/>
        <end position="284"/>
    </location>
    <ligand>
        <name>L-histidine</name>
        <dbReference type="ChEBI" id="CHEBI:57595"/>
    </ligand>
</feature>
<comment type="subcellular location">
    <subcellularLocation>
        <location evidence="1 9">Cytoplasm</location>
    </subcellularLocation>
</comment>
<organism evidence="12 13">
    <name type="scientific">Anaeromicropila populeti</name>
    <dbReference type="NCBI Taxonomy" id="37658"/>
    <lineage>
        <taxon>Bacteria</taxon>
        <taxon>Bacillati</taxon>
        <taxon>Bacillota</taxon>
        <taxon>Clostridia</taxon>
        <taxon>Lachnospirales</taxon>
        <taxon>Lachnospiraceae</taxon>
        <taxon>Anaeromicropila</taxon>
    </lineage>
</organism>
<feature type="domain" description="Aminoacyl-transfer RNA synthetases class-II family profile" evidence="11">
    <location>
        <begin position="34"/>
        <end position="333"/>
    </location>
</feature>
<evidence type="ECO:0000256" key="4">
    <source>
        <dbReference type="ARBA" id="ARBA00020397"/>
    </source>
</evidence>
<comment type="miscellaneous">
    <text evidence="9">This function is generally fulfilled by the C-terminal part of HisG, which is missing in some bacteria such as this one.</text>
</comment>
<dbReference type="Gene3D" id="3.30.930.10">
    <property type="entry name" value="Bira Bifunctional Protein, Domain 2"/>
    <property type="match status" value="1"/>
</dbReference>
<evidence type="ECO:0000256" key="3">
    <source>
        <dbReference type="ARBA" id="ARBA00005539"/>
    </source>
</evidence>
<feature type="binding site" evidence="10">
    <location>
        <position position="134"/>
    </location>
    <ligand>
        <name>L-histidine</name>
        <dbReference type="ChEBI" id="CHEBI:57595"/>
    </ligand>
</feature>
<gene>
    <name evidence="9" type="primary">hisZ</name>
    <name evidence="12" type="ORF">SAMN05661086_02882</name>
</gene>
<evidence type="ECO:0000313" key="12">
    <source>
        <dbReference type="EMBL" id="SFR96134.1"/>
    </source>
</evidence>